<comment type="caution">
    <text evidence="1">The sequence shown here is derived from an EMBL/GenBank/DDBJ whole genome shotgun (WGS) entry which is preliminary data.</text>
</comment>
<name>A0A9Q0GGJ3_9ROSI</name>
<gene>
    <name evidence="1" type="ORF">Tsubulata_039286</name>
</gene>
<keyword evidence="2" id="KW-1185">Reference proteome</keyword>
<protein>
    <submittedName>
        <fullName evidence="1">Uncharacterized protein</fullName>
    </submittedName>
</protein>
<reference evidence="1" key="1">
    <citation type="submission" date="2022-02" db="EMBL/GenBank/DDBJ databases">
        <authorList>
            <person name="Henning P.M."/>
            <person name="McCubbin A.G."/>
            <person name="Shore J.S."/>
        </authorList>
    </citation>
    <scope>NUCLEOTIDE SEQUENCE</scope>
    <source>
        <strain evidence="1">F60SS</strain>
        <tissue evidence="1">Leaves</tissue>
    </source>
</reference>
<accession>A0A9Q0GGJ3</accession>
<dbReference type="AlphaFoldDB" id="A0A9Q0GGJ3"/>
<organism evidence="1 2">
    <name type="scientific">Turnera subulata</name>
    <dbReference type="NCBI Taxonomy" id="218843"/>
    <lineage>
        <taxon>Eukaryota</taxon>
        <taxon>Viridiplantae</taxon>
        <taxon>Streptophyta</taxon>
        <taxon>Embryophyta</taxon>
        <taxon>Tracheophyta</taxon>
        <taxon>Spermatophyta</taxon>
        <taxon>Magnoliopsida</taxon>
        <taxon>eudicotyledons</taxon>
        <taxon>Gunneridae</taxon>
        <taxon>Pentapetalae</taxon>
        <taxon>rosids</taxon>
        <taxon>fabids</taxon>
        <taxon>Malpighiales</taxon>
        <taxon>Passifloraceae</taxon>
        <taxon>Turnera</taxon>
    </lineage>
</organism>
<reference evidence="1" key="2">
    <citation type="journal article" date="2023" name="Plants (Basel)">
        <title>Annotation of the Turnera subulata (Passifloraceae) Draft Genome Reveals the S-Locus Evolved after the Divergence of Turneroideae from Passifloroideae in a Stepwise Manner.</title>
        <authorList>
            <person name="Henning P.M."/>
            <person name="Roalson E.H."/>
            <person name="Mir W."/>
            <person name="McCubbin A.G."/>
            <person name="Shore J.S."/>
        </authorList>
    </citation>
    <scope>NUCLEOTIDE SEQUENCE</scope>
    <source>
        <strain evidence="1">F60SS</strain>
    </source>
</reference>
<evidence type="ECO:0000313" key="1">
    <source>
        <dbReference type="EMBL" id="KAJ4849829.1"/>
    </source>
</evidence>
<evidence type="ECO:0000313" key="2">
    <source>
        <dbReference type="Proteomes" id="UP001141552"/>
    </source>
</evidence>
<proteinExistence type="predicted"/>
<dbReference type="Proteomes" id="UP001141552">
    <property type="component" value="Unassembled WGS sequence"/>
</dbReference>
<dbReference type="EMBL" id="JAKUCV010000483">
    <property type="protein sequence ID" value="KAJ4849829.1"/>
    <property type="molecule type" value="Genomic_DNA"/>
</dbReference>
<sequence>MQRVAADTFILDFTAESSWGGVSQHDRNVFEQHRRDMRHEVDSFLPIDLTSWTPNPLEPSHLKPTPIITGGRAYFKASDVFFGKMK</sequence>